<dbReference type="Gene3D" id="3.90.1140.10">
    <property type="entry name" value="Cyclic phosphodiesterase"/>
    <property type="match status" value="1"/>
</dbReference>
<accession>A0ABP9V1F7</accession>
<evidence type="ECO:0000313" key="1">
    <source>
        <dbReference type="EMBL" id="GAA5496348.1"/>
    </source>
</evidence>
<dbReference type="EMBL" id="BAABRL010000008">
    <property type="protein sequence ID" value="GAA5496348.1"/>
    <property type="molecule type" value="Genomic_DNA"/>
</dbReference>
<evidence type="ECO:0008006" key="3">
    <source>
        <dbReference type="Google" id="ProtNLM"/>
    </source>
</evidence>
<name>A0ABP9V1F7_9BACT</name>
<dbReference type="InterPro" id="IPR009097">
    <property type="entry name" value="Cyclic_Pdiesterase"/>
</dbReference>
<evidence type="ECO:0000313" key="2">
    <source>
        <dbReference type="Proteomes" id="UP001424741"/>
    </source>
</evidence>
<gene>
    <name evidence="1" type="ORF">Rhal01_02531</name>
</gene>
<comment type="caution">
    <text evidence="1">The sequence shown here is derived from an EMBL/GenBank/DDBJ whole genome shotgun (WGS) entry which is preliminary data.</text>
</comment>
<keyword evidence="2" id="KW-1185">Reference proteome</keyword>
<protein>
    <recommendedName>
        <fullName evidence="3">2'-5' RNA ligase family protein</fullName>
    </recommendedName>
</protein>
<dbReference type="Pfam" id="PF13563">
    <property type="entry name" value="2_5_RNA_ligase2"/>
    <property type="match status" value="1"/>
</dbReference>
<sequence>MLLCVAYPRLSEADAEMIRAFRREHDQAYVDVIGAHWTLIFPGSTEGIGRDQLRDQVSSVAGRHAPVEFSCRHALVYNNDLTDEYHLFLVPDQGFSGISRLHDDLYSGFMRERLRLDIPYVPHIGIATSKDPNHLYDLATAWNEEGKTITGMVDSMTICSYVDGEIEDLETLDLAGIPSEITDW</sequence>
<reference evidence="1 2" key="1">
    <citation type="submission" date="2024-02" db="EMBL/GenBank/DDBJ databases">
        <title>Rubritalea halochordaticola NBRC 107102.</title>
        <authorList>
            <person name="Ichikawa N."/>
            <person name="Katano-Makiyama Y."/>
            <person name="Hidaka K."/>
        </authorList>
    </citation>
    <scope>NUCLEOTIDE SEQUENCE [LARGE SCALE GENOMIC DNA]</scope>
    <source>
        <strain evidence="1 2">NBRC 107102</strain>
    </source>
</reference>
<dbReference type="SUPFAM" id="SSF55144">
    <property type="entry name" value="LigT-like"/>
    <property type="match status" value="1"/>
</dbReference>
<organism evidence="1 2">
    <name type="scientific">Rubritalea halochordaticola</name>
    <dbReference type="NCBI Taxonomy" id="714537"/>
    <lineage>
        <taxon>Bacteria</taxon>
        <taxon>Pseudomonadati</taxon>
        <taxon>Verrucomicrobiota</taxon>
        <taxon>Verrucomicrobiia</taxon>
        <taxon>Verrucomicrobiales</taxon>
        <taxon>Rubritaleaceae</taxon>
        <taxon>Rubritalea</taxon>
    </lineage>
</organism>
<proteinExistence type="predicted"/>
<dbReference type="Proteomes" id="UP001424741">
    <property type="component" value="Unassembled WGS sequence"/>
</dbReference>